<comment type="caution">
    <text evidence="1">The sequence shown here is derived from an EMBL/GenBank/DDBJ whole genome shotgun (WGS) entry which is preliminary data.</text>
</comment>
<dbReference type="NCBIfam" id="TIGR03696">
    <property type="entry name" value="Rhs_assc_core"/>
    <property type="match status" value="1"/>
</dbReference>
<keyword evidence="2" id="KW-1185">Reference proteome</keyword>
<dbReference type="AlphaFoldDB" id="A1ZVV9"/>
<dbReference type="Gene3D" id="2.180.10.10">
    <property type="entry name" value="RHS repeat-associated core"/>
    <property type="match status" value="2"/>
</dbReference>
<accession>A1ZVV9</accession>
<dbReference type="InterPro" id="IPR022385">
    <property type="entry name" value="Rhs_assc_core"/>
</dbReference>
<sequence>MHSVTYYDNYAWKNGQTAYDYSIAGLDARLATEPVNYQVTGQVTATKTAVLDAYGERTGWLTTVSYYDARGRVLQTIADNNKNGRDLTMTQYAFDGKVLQSVVKHQTTSPAATYYVTQWTKYDHAGRVLETYQDIANGYTYRDAATAEALANAQPATASVTQVSKLAYNEIGQLITKKLGKKQQTTEALQTLNFRYNIRGWMTHLNDATLSTHSVDGDIFGFELKYDQGATQNYLNGNIGRMVWQSSIDQVQRQYDYTYDGLNRLKTASYTSSNAAENGRYDVNNLTYDLNGNILSLKRQGLLERKLNLAMVFGTIDDLSYTYAGNQLLGVADAEDSQNTGVAGDFRDGHTATAQDPDYIYDANGNLVEDKNKKIASIVYNYLNLPTIINFEKNQQIVYTYDAAGIKLNKVVIDSTGAQTSRTDYIGSFVYENDELQFVHTAEGRALAPGTLDGNAGFVYEYHYKDHLGNLRVAFREGEKKIYRADLEDVTTDKQQGFEYKEVIISSDPTSASNHVAKLTSTEPLGMLRNLEVSKGDVVKVKVKGYYAGGSVTHSNAVNWGLTLGQVNGHSNSGEISTENTPFLLNLGLSITPNNGGNNPNATVPSGYLKLVFYKKDGTPVTASLQIAHLSPGAGQWQDLELTYTATERGYLQAFVANESDQEVFFDDMVVEHTPQLIVQENHYYPFGMNLRGIEKQGKPEHRYQYNAGTELEKSFELNWHETIYRRYDAQLGRFHGIDELAPLMPSITPYQYAFNNSISLNDPTGLAPEGDDAIEQKRLDDWTKENEAQGRAQDAMLDAQHGRWPSRNGVGNNSSEGNPFVRERIIDKYIEYVENKNSPQTRHTLIVWSLSRSLQSVKTPSGHIRRQEIVRIRRLLITLNDKGIINRRATLEGDSKHYNYPSQYNNSKGSPRPFKRLSKLSQSKYTFKGWLDRAAFAGQIDQPMKNLILRYTGFIRRNSRAFISEKTSMGKALVGTYGGDNNPYFDFGYSLAGALAPILGYTDLVLKGLNIIRGDKVKSFILPDK</sequence>
<dbReference type="eggNOG" id="COG3209">
    <property type="taxonomic scope" value="Bacteria"/>
</dbReference>
<reference evidence="1 2" key="1">
    <citation type="submission" date="2007-01" db="EMBL/GenBank/DDBJ databases">
        <authorList>
            <person name="Haygood M."/>
            <person name="Podell S."/>
            <person name="Anderson C."/>
            <person name="Hopkinson B."/>
            <person name="Roe K."/>
            <person name="Barbeau K."/>
            <person name="Gaasterland T."/>
            <person name="Ferriera S."/>
            <person name="Johnson J."/>
            <person name="Kravitz S."/>
            <person name="Beeson K."/>
            <person name="Sutton G."/>
            <person name="Rogers Y.-H."/>
            <person name="Friedman R."/>
            <person name="Frazier M."/>
            <person name="Venter J.C."/>
        </authorList>
    </citation>
    <scope>NUCLEOTIDE SEQUENCE [LARGE SCALE GENOMIC DNA]</scope>
    <source>
        <strain evidence="1 2">ATCC 23134</strain>
    </source>
</reference>
<dbReference type="Proteomes" id="UP000004095">
    <property type="component" value="Unassembled WGS sequence"/>
</dbReference>
<gene>
    <name evidence="1" type="ORF">M23134_00795</name>
</gene>
<protein>
    <submittedName>
        <fullName evidence="1">Cell well associated RhsD protein</fullName>
    </submittedName>
</protein>
<evidence type="ECO:0000313" key="1">
    <source>
        <dbReference type="EMBL" id="EAY25441.1"/>
    </source>
</evidence>
<organism evidence="1 2">
    <name type="scientific">Microscilla marina ATCC 23134</name>
    <dbReference type="NCBI Taxonomy" id="313606"/>
    <lineage>
        <taxon>Bacteria</taxon>
        <taxon>Pseudomonadati</taxon>
        <taxon>Bacteroidota</taxon>
        <taxon>Cytophagia</taxon>
        <taxon>Cytophagales</taxon>
        <taxon>Microscillaceae</taxon>
        <taxon>Microscilla</taxon>
    </lineage>
</organism>
<dbReference type="OrthoDB" id="976756at2"/>
<dbReference type="EMBL" id="AAWS01000048">
    <property type="protein sequence ID" value="EAY25441.1"/>
    <property type="molecule type" value="Genomic_DNA"/>
</dbReference>
<name>A1ZVV9_MICM2</name>
<evidence type="ECO:0000313" key="2">
    <source>
        <dbReference type="Proteomes" id="UP000004095"/>
    </source>
</evidence>
<proteinExistence type="predicted"/>
<dbReference type="RefSeq" id="WP_002702749.1">
    <property type="nucleotide sequence ID" value="NZ_AAWS01000048.1"/>
</dbReference>